<organism evidence="1 2">
    <name type="scientific">Lentzea tibetensis</name>
    <dbReference type="NCBI Taxonomy" id="2591470"/>
    <lineage>
        <taxon>Bacteria</taxon>
        <taxon>Bacillati</taxon>
        <taxon>Actinomycetota</taxon>
        <taxon>Actinomycetes</taxon>
        <taxon>Pseudonocardiales</taxon>
        <taxon>Pseudonocardiaceae</taxon>
        <taxon>Lentzea</taxon>
    </lineage>
</organism>
<sequence>MADPAYFPPPHSARIGMSDVEQLEAQTRALRSVDYQFGGGVCRDAVVVRIYWAQQLLSAEAAEPVRHRLLSAVADLHNLAGWTSFDSGQVGAAYHHFDRALEYARHDEELTTNIVYRRGRVHLHHGAPGDALAYFQRGALSPLASSIMYANEAWAYARQSRAAEAVRALGKAQDEFARADRTHPPDWARFHDETDLTAMIGTVHAELGDTRNAIPALTRAIENFGPTMARSWTFCLISLATCHFVDGDVDQGLAIGTQAVTAAEGLRSERTWDRMRTVEHLAASRGVELLARRHPQPFEE</sequence>
<accession>A0A563EHI8</accession>
<dbReference type="InterPro" id="IPR011990">
    <property type="entry name" value="TPR-like_helical_dom_sf"/>
</dbReference>
<dbReference type="AlphaFoldDB" id="A0A563EHI8"/>
<dbReference type="Pfam" id="PF13432">
    <property type="entry name" value="TPR_16"/>
    <property type="match status" value="1"/>
</dbReference>
<proteinExistence type="predicted"/>
<name>A0A563EHI8_9PSEU</name>
<comment type="caution">
    <text evidence="1">The sequence shown here is derived from an EMBL/GenBank/DDBJ whole genome shotgun (WGS) entry which is preliminary data.</text>
</comment>
<dbReference type="SUPFAM" id="SSF48452">
    <property type="entry name" value="TPR-like"/>
    <property type="match status" value="1"/>
</dbReference>
<protein>
    <recommendedName>
        <fullName evidence="3">Tetratricopeptide repeat protein</fullName>
    </recommendedName>
</protein>
<evidence type="ECO:0000313" key="1">
    <source>
        <dbReference type="EMBL" id="TWP45836.1"/>
    </source>
</evidence>
<evidence type="ECO:0008006" key="3">
    <source>
        <dbReference type="Google" id="ProtNLM"/>
    </source>
</evidence>
<dbReference type="EMBL" id="VOBR01000038">
    <property type="protein sequence ID" value="TWP45836.1"/>
    <property type="molecule type" value="Genomic_DNA"/>
</dbReference>
<dbReference type="Proteomes" id="UP000316639">
    <property type="component" value="Unassembled WGS sequence"/>
</dbReference>
<dbReference type="OrthoDB" id="3213425at2"/>
<keyword evidence="2" id="KW-1185">Reference proteome</keyword>
<dbReference type="RefSeq" id="WP_146359457.1">
    <property type="nucleotide sequence ID" value="NZ_VOBR01000038.1"/>
</dbReference>
<dbReference type="Gene3D" id="1.25.40.10">
    <property type="entry name" value="Tetratricopeptide repeat domain"/>
    <property type="match status" value="1"/>
</dbReference>
<gene>
    <name evidence="1" type="ORF">FKR81_38365</name>
</gene>
<evidence type="ECO:0000313" key="2">
    <source>
        <dbReference type="Proteomes" id="UP000316639"/>
    </source>
</evidence>
<reference evidence="1 2" key="1">
    <citation type="submission" date="2019-07" db="EMBL/GenBank/DDBJ databases">
        <title>Lentzea xizangensis sp. nov., isolated from Qinghai-Tibetan Plateau Soils.</title>
        <authorList>
            <person name="Huang J."/>
        </authorList>
    </citation>
    <scope>NUCLEOTIDE SEQUENCE [LARGE SCALE GENOMIC DNA]</scope>
    <source>
        <strain evidence="1 2">FXJ1.1311</strain>
    </source>
</reference>